<accession>A0ABW1KRZ3</accession>
<keyword evidence="1" id="KW-0547">Nucleotide-binding</keyword>
<sequence>MSKGPRPRYEALLESGALSPDPAQEEAADRLQALHDALQSYSGPGNGWFGAKKTPPKGLYLWGGVGRGKTLLMDLFFNNTDFAKKRRVHFHEFMAEAHDRIAAWRALDDAEKKKHRAYNRASPDDPMPPVAHDLAADALLLCFDEFHVTDIADAMILGRLFTSLFERGVVIVATSNRAPDDLYKDGLNRQLFLPFIELLKASLDIFEMQSARDYRLVKLTAAPVYLAPLGEAADKAMDLAWENMISGAHERREEIEIKGRKLSIPRTARGAARFEFAALCEKPLGAGDYLAIARRYGALFIDHIPVMGPEKRNEAKRFSTLIDTLYDAKVKLVCSAGAEPDALYPAGHGAFEFERTASRLMEMRTADYLGAAMDSAR</sequence>
<proteinExistence type="predicted"/>
<dbReference type="PANTHER" id="PTHR12169:SF6">
    <property type="entry name" value="AFG1-LIKE ATPASE"/>
    <property type="match status" value="1"/>
</dbReference>
<dbReference type="InterPro" id="IPR005654">
    <property type="entry name" value="ATPase_AFG1-like"/>
</dbReference>
<dbReference type="Proteomes" id="UP001596116">
    <property type="component" value="Unassembled WGS sequence"/>
</dbReference>
<dbReference type="SUPFAM" id="SSF52540">
    <property type="entry name" value="P-loop containing nucleoside triphosphate hydrolases"/>
    <property type="match status" value="1"/>
</dbReference>
<dbReference type="Gene3D" id="3.40.50.300">
    <property type="entry name" value="P-loop containing nucleotide triphosphate hydrolases"/>
    <property type="match status" value="1"/>
</dbReference>
<dbReference type="RefSeq" id="WP_379879990.1">
    <property type="nucleotide sequence ID" value="NZ_JBHPON010000001.1"/>
</dbReference>
<dbReference type="EMBL" id="JBHPON010000001">
    <property type="protein sequence ID" value="MFC6034670.1"/>
    <property type="molecule type" value="Genomic_DNA"/>
</dbReference>
<evidence type="ECO:0000313" key="3">
    <source>
        <dbReference type="EMBL" id="MFC6034670.1"/>
    </source>
</evidence>
<keyword evidence="4" id="KW-1185">Reference proteome</keyword>
<evidence type="ECO:0000256" key="1">
    <source>
        <dbReference type="ARBA" id="ARBA00022741"/>
    </source>
</evidence>
<dbReference type="GO" id="GO:0051301">
    <property type="term" value="P:cell division"/>
    <property type="evidence" value="ECO:0007669"/>
    <property type="project" value="UniProtKB-KW"/>
</dbReference>
<dbReference type="PANTHER" id="PTHR12169">
    <property type="entry name" value="ATPASE N2B"/>
    <property type="match status" value="1"/>
</dbReference>
<organism evidence="3 4">
    <name type="scientific">Hyphococcus aureus</name>
    <dbReference type="NCBI Taxonomy" id="2666033"/>
    <lineage>
        <taxon>Bacteria</taxon>
        <taxon>Pseudomonadati</taxon>
        <taxon>Pseudomonadota</taxon>
        <taxon>Alphaproteobacteria</taxon>
        <taxon>Parvularculales</taxon>
        <taxon>Parvularculaceae</taxon>
        <taxon>Hyphococcus</taxon>
    </lineage>
</organism>
<keyword evidence="3" id="KW-0131">Cell cycle</keyword>
<keyword evidence="2" id="KW-0067">ATP-binding</keyword>
<dbReference type="Pfam" id="PF03969">
    <property type="entry name" value="AFG1_ATPase"/>
    <property type="match status" value="1"/>
</dbReference>
<dbReference type="NCBIfam" id="NF040713">
    <property type="entry name" value="ZapE"/>
    <property type="match status" value="1"/>
</dbReference>
<gene>
    <name evidence="3" type="primary">zapE</name>
    <name evidence="3" type="ORF">ACFMB1_03895</name>
</gene>
<keyword evidence="3" id="KW-0132">Cell division</keyword>
<dbReference type="InterPro" id="IPR027417">
    <property type="entry name" value="P-loop_NTPase"/>
</dbReference>
<evidence type="ECO:0000256" key="2">
    <source>
        <dbReference type="ARBA" id="ARBA00022840"/>
    </source>
</evidence>
<protein>
    <submittedName>
        <fullName evidence="3">Cell division protein ZapE</fullName>
    </submittedName>
</protein>
<comment type="caution">
    <text evidence="3">The sequence shown here is derived from an EMBL/GenBank/DDBJ whole genome shotgun (WGS) entry which is preliminary data.</text>
</comment>
<evidence type="ECO:0000313" key="4">
    <source>
        <dbReference type="Proteomes" id="UP001596116"/>
    </source>
</evidence>
<reference evidence="3 4" key="1">
    <citation type="submission" date="2024-09" db="EMBL/GenBank/DDBJ databases">
        <authorList>
            <person name="Zhang Z.-H."/>
        </authorList>
    </citation>
    <scope>NUCLEOTIDE SEQUENCE [LARGE SCALE GENOMIC DNA]</scope>
    <source>
        <strain evidence="3 4">HHTR114</strain>
    </source>
</reference>
<name>A0ABW1KRZ3_9PROT</name>